<dbReference type="AlphaFoldDB" id="A0A8K0JJ56"/>
<proteinExistence type="predicted"/>
<feature type="compositionally biased region" description="Basic and acidic residues" evidence="1">
    <location>
        <begin position="152"/>
        <end position="168"/>
    </location>
</feature>
<dbReference type="GO" id="GO:0046982">
    <property type="term" value="F:protein heterodimerization activity"/>
    <property type="evidence" value="ECO:0007669"/>
    <property type="project" value="InterPro"/>
</dbReference>
<gene>
    <name evidence="2" type="ORF">FFLO_05393</name>
</gene>
<reference evidence="2" key="1">
    <citation type="submission" date="2020-04" db="EMBL/GenBank/DDBJ databases">
        <title>Analysis of mating type loci in Filobasidium floriforme.</title>
        <authorList>
            <person name="Nowrousian M."/>
        </authorList>
    </citation>
    <scope>NUCLEOTIDE SEQUENCE</scope>
    <source>
        <strain evidence="2">CBS 6242</strain>
    </source>
</reference>
<comment type="caution">
    <text evidence="2">The sequence shown here is derived from an EMBL/GenBank/DDBJ whole genome shotgun (WGS) entry which is preliminary data.</text>
</comment>
<feature type="region of interest" description="Disordered" evidence="1">
    <location>
        <begin position="528"/>
        <end position="560"/>
    </location>
</feature>
<evidence type="ECO:0000256" key="1">
    <source>
        <dbReference type="SAM" id="MobiDB-lite"/>
    </source>
</evidence>
<feature type="compositionally biased region" description="Polar residues" evidence="1">
    <location>
        <begin position="790"/>
        <end position="799"/>
    </location>
</feature>
<protein>
    <recommendedName>
        <fullName evidence="4">Bromodomain associated domain-containing protein</fullName>
    </recommendedName>
</protein>
<evidence type="ECO:0000313" key="3">
    <source>
        <dbReference type="Proteomes" id="UP000812966"/>
    </source>
</evidence>
<accession>A0A8K0JJ56</accession>
<dbReference type="InterPro" id="IPR009072">
    <property type="entry name" value="Histone-fold"/>
</dbReference>
<keyword evidence="3" id="KW-1185">Reference proteome</keyword>
<dbReference type="Proteomes" id="UP000812966">
    <property type="component" value="Unassembled WGS sequence"/>
</dbReference>
<feature type="compositionally biased region" description="Polar residues" evidence="1">
    <location>
        <begin position="765"/>
        <end position="781"/>
    </location>
</feature>
<dbReference type="CDD" id="cd00076">
    <property type="entry name" value="HFD_SF"/>
    <property type="match status" value="1"/>
</dbReference>
<name>A0A8K0JJ56_9TREE</name>
<dbReference type="EMBL" id="JABELV010000135">
    <property type="protein sequence ID" value="KAG7529806.1"/>
    <property type="molecule type" value="Genomic_DNA"/>
</dbReference>
<feature type="compositionally biased region" description="Acidic residues" evidence="1">
    <location>
        <begin position="169"/>
        <end position="181"/>
    </location>
</feature>
<feature type="compositionally biased region" description="Polar residues" evidence="1">
    <location>
        <begin position="690"/>
        <end position="718"/>
    </location>
</feature>
<sequence>MTHDLPSTLPSQAVHLLVLRALLSNGFESASHQATLTLSSILSRYLGLLGQASLDNAQDSGRRAVGVYDVVEAIESVGGLGLGLMREVLEDDLEREEGRLIFDGMERLAERTRDGLSPQRVLEQYEYVPIPTSPSVSASASPSSSRGNPLESEEHASSDNEVAERMQTDEDEGYGGSEDEMDRSPRATSPRVLEQKIKITSEVPEDSDVIGGKRTRPFEWMRDEPDDPHDAAFLPPLPGKKRKTSSSHDDLVSDSQLVLPSIDPPARLSPEPDSATAERELTSRRANRTQLDPYTSAPIPYASSALRYAHHAPGVGTGFKNRSSGPRLPVRPLIPDTLQSLVKTYQAAKNAAKDPPQSVSARSYRATVADIVSHTTGHPAPFMLAAGTHQVPGSSKDHTGTIPRGSPYVPSYPVYASSGLPVNTDHEKDKKLPEIYPTSRLSIKTEETYPPTLALSLQPSPRHFDPSRPALLETVLTEFPGHPDPSRETYPFPRSSWLKPSLVSTHTRITPPTALRVDAARAAEEGLNEGDLALYGEPVRAPGQPDPEGKAAKRAREKKKLKEKGLVGVPKIRFTINESAPNAGDVNMIGPDGQPIGGDKVEEKEEILLRATWPISEERGDWQTRLELPEEDATSTGNLIAYGWGRRPLSVTSGTPMEPDSVGQRLGGIVKHPKIETPSYGPAVKAENGHASQTSQIRRASSTASGHAGITNETTIQPPRSLKLKIKTPMSEGPPSTPGSGRAPPGSMLPPMTPTPGQEHRDDSTVNGSQASSAFGRTTSIKLKLPSRPNFKTSPSPGS</sequence>
<feature type="region of interest" description="Disordered" evidence="1">
    <location>
        <begin position="131"/>
        <end position="296"/>
    </location>
</feature>
<dbReference type="Gene3D" id="1.10.20.10">
    <property type="entry name" value="Histone, subunit A"/>
    <property type="match status" value="1"/>
</dbReference>
<evidence type="ECO:0008006" key="4">
    <source>
        <dbReference type="Google" id="ProtNLM"/>
    </source>
</evidence>
<organism evidence="2 3">
    <name type="scientific">Filobasidium floriforme</name>
    <dbReference type="NCBI Taxonomy" id="5210"/>
    <lineage>
        <taxon>Eukaryota</taxon>
        <taxon>Fungi</taxon>
        <taxon>Dikarya</taxon>
        <taxon>Basidiomycota</taxon>
        <taxon>Agaricomycotina</taxon>
        <taxon>Tremellomycetes</taxon>
        <taxon>Filobasidiales</taxon>
        <taxon>Filobasidiaceae</taxon>
        <taxon>Filobasidium</taxon>
    </lineage>
</organism>
<evidence type="ECO:0000313" key="2">
    <source>
        <dbReference type="EMBL" id="KAG7529806.1"/>
    </source>
</evidence>
<feature type="region of interest" description="Disordered" evidence="1">
    <location>
        <begin position="680"/>
        <end position="799"/>
    </location>
</feature>
<feature type="compositionally biased region" description="Low complexity" evidence="1">
    <location>
        <begin position="133"/>
        <end position="145"/>
    </location>
</feature>